<reference evidence="2" key="1">
    <citation type="submission" date="2019-08" db="EMBL/GenBank/DDBJ databases">
        <authorList>
            <person name="Kucharzyk K."/>
            <person name="Murdoch R.W."/>
            <person name="Higgins S."/>
            <person name="Loffler F."/>
        </authorList>
    </citation>
    <scope>NUCLEOTIDE SEQUENCE</scope>
</reference>
<dbReference type="EMBL" id="VSSQ01007243">
    <property type="protein sequence ID" value="MPM35307.1"/>
    <property type="molecule type" value="Genomic_DNA"/>
</dbReference>
<dbReference type="AlphaFoldDB" id="A0A644Z3X3"/>
<proteinExistence type="predicted"/>
<gene>
    <name evidence="2" type="ORF">SDC9_81897</name>
</gene>
<feature type="region of interest" description="Disordered" evidence="1">
    <location>
        <begin position="1"/>
        <end position="24"/>
    </location>
</feature>
<accession>A0A644Z3X3</accession>
<evidence type="ECO:0000256" key="1">
    <source>
        <dbReference type="SAM" id="MobiDB-lite"/>
    </source>
</evidence>
<evidence type="ECO:0000313" key="2">
    <source>
        <dbReference type="EMBL" id="MPM35307.1"/>
    </source>
</evidence>
<name>A0A644Z3X3_9ZZZZ</name>
<comment type="caution">
    <text evidence="2">The sequence shown here is derived from an EMBL/GenBank/DDBJ whole genome shotgun (WGS) entry which is preliminary data.</text>
</comment>
<organism evidence="2">
    <name type="scientific">bioreactor metagenome</name>
    <dbReference type="NCBI Taxonomy" id="1076179"/>
    <lineage>
        <taxon>unclassified sequences</taxon>
        <taxon>metagenomes</taxon>
        <taxon>ecological metagenomes</taxon>
    </lineage>
</organism>
<sequence length="70" mass="8333">MNREKREEEQRKREEEAQRQEEIRKRTTGDVINMYIRGKSLIKTSDDIYYIYNGHGDTVAWLIIKMKGGG</sequence>
<protein>
    <submittedName>
        <fullName evidence="2">Uncharacterized protein</fullName>
    </submittedName>
</protein>